<dbReference type="KEGG" id="rpod:E0E05_09990"/>
<protein>
    <submittedName>
        <fullName evidence="3">SDR family oxidoreductase</fullName>
    </submittedName>
</protein>
<dbReference type="InterPro" id="IPR020904">
    <property type="entry name" value="Sc_DH/Rdtase_CS"/>
</dbReference>
<dbReference type="PRINTS" id="PR00081">
    <property type="entry name" value="GDHRDH"/>
</dbReference>
<dbReference type="PROSITE" id="PS00061">
    <property type="entry name" value="ADH_SHORT"/>
    <property type="match status" value="1"/>
</dbReference>
<evidence type="ECO:0000256" key="2">
    <source>
        <dbReference type="ARBA" id="ARBA00023002"/>
    </source>
</evidence>
<dbReference type="PRINTS" id="PR00080">
    <property type="entry name" value="SDRFAMILY"/>
</dbReference>
<dbReference type="AlphaFoldDB" id="A0A4P6V1Z0"/>
<keyword evidence="4" id="KW-1185">Reference proteome</keyword>
<dbReference type="PANTHER" id="PTHR24321:SF8">
    <property type="entry name" value="ESTRADIOL 17-BETA-DEHYDROGENASE 8-RELATED"/>
    <property type="match status" value="1"/>
</dbReference>
<name>A0A4P6V1Z0_9HYPH</name>
<organism evidence="3 4">
    <name type="scientific">Roseitalea porphyridii</name>
    <dbReference type="NCBI Taxonomy" id="1852022"/>
    <lineage>
        <taxon>Bacteria</taxon>
        <taxon>Pseudomonadati</taxon>
        <taxon>Pseudomonadota</taxon>
        <taxon>Alphaproteobacteria</taxon>
        <taxon>Hyphomicrobiales</taxon>
        <taxon>Ahrensiaceae</taxon>
        <taxon>Roseitalea</taxon>
    </lineage>
</organism>
<sequence length="267" mass="27655">MALPAPHHGEEERMKNILKGRRAVITGGGRGIGRAIAARLSEHGATGQVFDLANVLDGATLPDGYSGRPVDVANEEEIRAAFEQVAGDGGQLNIVVANAGIVPVWRHSDGLDLEEWDRVFAINVRGVAATLKHAVPLMKDKGGAIVVTASINSLKGAALQGAYTSSKHALLGLVRCAALELGAHNIRVNALAPGPVLSEAMRERLRYRAGKGGPSEAEAEAQLAAQAPLNRVATEDDVADGALFLASPLSNAVTGHILPIDGGFGIA</sequence>
<comment type="similarity">
    <text evidence="1">Belongs to the short-chain dehydrogenases/reductases (SDR) family.</text>
</comment>
<dbReference type="Gene3D" id="3.40.50.720">
    <property type="entry name" value="NAD(P)-binding Rossmann-like Domain"/>
    <property type="match status" value="1"/>
</dbReference>
<dbReference type="PANTHER" id="PTHR24321">
    <property type="entry name" value="DEHYDROGENASES, SHORT CHAIN"/>
    <property type="match status" value="1"/>
</dbReference>
<dbReference type="GO" id="GO:0016491">
    <property type="term" value="F:oxidoreductase activity"/>
    <property type="evidence" value="ECO:0007669"/>
    <property type="project" value="UniProtKB-KW"/>
</dbReference>
<proteinExistence type="inferred from homology"/>
<keyword evidence="2" id="KW-0560">Oxidoreductase</keyword>
<evidence type="ECO:0000256" key="1">
    <source>
        <dbReference type="ARBA" id="ARBA00006484"/>
    </source>
</evidence>
<dbReference type="InterPro" id="IPR036291">
    <property type="entry name" value="NAD(P)-bd_dom_sf"/>
</dbReference>
<dbReference type="EMBL" id="CP036532">
    <property type="protein sequence ID" value="QBK30893.1"/>
    <property type="molecule type" value="Genomic_DNA"/>
</dbReference>
<dbReference type="Pfam" id="PF13561">
    <property type="entry name" value="adh_short_C2"/>
    <property type="match status" value="1"/>
</dbReference>
<dbReference type="SUPFAM" id="SSF51735">
    <property type="entry name" value="NAD(P)-binding Rossmann-fold domains"/>
    <property type="match status" value="1"/>
</dbReference>
<dbReference type="CDD" id="cd05233">
    <property type="entry name" value="SDR_c"/>
    <property type="match status" value="1"/>
</dbReference>
<reference evidence="3 4" key="1">
    <citation type="journal article" date="2017" name="Int. J. Syst. Evol. Microbiol.">
        <title>Roseitalea porphyridii gen. nov., sp. nov., isolated from a red alga, and reclassification of Hoeflea suaedae Chung et al. 2013 as Pseudohoeflea suaedae gen. nov., comb. nov.</title>
        <authorList>
            <person name="Hyeon J.W."/>
            <person name="Jeong S.E."/>
            <person name="Baek K."/>
            <person name="Jeon C.O."/>
        </authorList>
    </citation>
    <scope>NUCLEOTIDE SEQUENCE [LARGE SCALE GENOMIC DNA]</scope>
    <source>
        <strain evidence="3 4">MA7-20</strain>
    </source>
</reference>
<gene>
    <name evidence="3" type="ORF">E0E05_09990</name>
</gene>
<dbReference type="FunFam" id="3.40.50.720:FF:000084">
    <property type="entry name" value="Short-chain dehydrogenase reductase"/>
    <property type="match status" value="1"/>
</dbReference>
<dbReference type="Proteomes" id="UP000293719">
    <property type="component" value="Chromosome"/>
</dbReference>
<evidence type="ECO:0000313" key="4">
    <source>
        <dbReference type="Proteomes" id="UP000293719"/>
    </source>
</evidence>
<dbReference type="InterPro" id="IPR002347">
    <property type="entry name" value="SDR_fam"/>
</dbReference>
<evidence type="ECO:0000313" key="3">
    <source>
        <dbReference type="EMBL" id="QBK30893.1"/>
    </source>
</evidence>
<accession>A0A4P6V1Z0</accession>